<reference evidence="2 3" key="1">
    <citation type="submission" date="2019-12" db="EMBL/GenBank/DDBJ databases">
        <title>Complete Genome Sequence of a Quorum-Sensing Bacterium,Rhodobacteraceae bacterium C31, Isolated from a marine microalgae symbiotic bacteria.</title>
        <authorList>
            <person name="Zhang Y."/>
        </authorList>
    </citation>
    <scope>NUCLEOTIDE SEQUENCE [LARGE SCALE GENOMIC DNA]</scope>
    <source>
        <strain evidence="2 3">C31</strain>
    </source>
</reference>
<name>A0ABX7FDK6_9RHOB</name>
<evidence type="ECO:0000313" key="2">
    <source>
        <dbReference type="EMBL" id="QRF68144.1"/>
    </source>
</evidence>
<sequence>MTSQESDPQPEEFKATLSDIKSGVPQVSHKTEPDQKDVLEVSTLEDDMLREQIENLRSDRALREKYADRILAFLEAYAVLVFFLILFDGLGFVGFSIPEAAIVTLVGSTAVAAIGLVGFVAKGLFK</sequence>
<protein>
    <recommendedName>
        <fullName evidence="4">DUF2335 domain-containing protein</fullName>
    </recommendedName>
</protein>
<keyword evidence="1" id="KW-0812">Transmembrane</keyword>
<keyword evidence="1" id="KW-1133">Transmembrane helix</keyword>
<organism evidence="2 3">
    <name type="scientific">Ponticoccus alexandrii</name>
    <dbReference type="NCBI Taxonomy" id="1943633"/>
    <lineage>
        <taxon>Bacteria</taxon>
        <taxon>Pseudomonadati</taxon>
        <taxon>Pseudomonadota</taxon>
        <taxon>Alphaproteobacteria</taxon>
        <taxon>Rhodobacterales</taxon>
        <taxon>Roseobacteraceae</taxon>
        <taxon>Ponticoccus</taxon>
    </lineage>
</organism>
<evidence type="ECO:0008006" key="4">
    <source>
        <dbReference type="Google" id="ProtNLM"/>
    </source>
</evidence>
<feature type="transmembrane region" description="Helical" evidence="1">
    <location>
        <begin position="70"/>
        <end position="95"/>
    </location>
</feature>
<dbReference type="EMBL" id="CP047166">
    <property type="protein sequence ID" value="QRF68144.1"/>
    <property type="molecule type" value="Genomic_DNA"/>
</dbReference>
<accession>A0ABX7FDK6</accession>
<keyword evidence="3" id="KW-1185">Reference proteome</keyword>
<dbReference type="Proteomes" id="UP000596387">
    <property type="component" value="Chromosome"/>
</dbReference>
<evidence type="ECO:0000256" key="1">
    <source>
        <dbReference type="SAM" id="Phobius"/>
    </source>
</evidence>
<dbReference type="RefSeq" id="WP_156145489.1">
    <property type="nucleotide sequence ID" value="NZ_CP047166.1"/>
</dbReference>
<evidence type="ECO:0000313" key="3">
    <source>
        <dbReference type="Proteomes" id="UP000596387"/>
    </source>
</evidence>
<feature type="transmembrane region" description="Helical" evidence="1">
    <location>
        <begin position="101"/>
        <end position="121"/>
    </location>
</feature>
<gene>
    <name evidence="2" type="ORF">GQA70_18605</name>
</gene>
<proteinExistence type="predicted"/>
<keyword evidence="1" id="KW-0472">Membrane</keyword>